<comment type="caution">
    <text evidence="2">The sequence shown here is derived from an EMBL/GenBank/DDBJ whole genome shotgun (WGS) entry which is preliminary data.</text>
</comment>
<evidence type="ECO:0000313" key="3">
    <source>
        <dbReference type="Proteomes" id="UP000287651"/>
    </source>
</evidence>
<dbReference type="EMBL" id="AMZH03015039">
    <property type="protein sequence ID" value="RRT46669.1"/>
    <property type="molecule type" value="Genomic_DNA"/>
</dbReference>
<feature type="region of interest" description="Disordered" evidence="1">
    <location>
        <begin position="69"/>
        <end position="96"/>
    </location>
</feature>
<organism evidence="2 3">
    <name type="scientific">Ensete ventricosum</name>
    <name type="common">Abyssinian banana</name>
    <name type="synonym">Musa ensete</name>
    <dbReference type="NCBI Taxonomy" id="4639"/>
    <lineage>
        <taxon>Eukaryota</taxon>
        <taxon>Viridiplantae</taxon>
        <taxon>Streptophyta</taxon>
        <taxon>Embryophyta</taxon>
        <taxon>Tracheophyta</taxon>
        <taxon>Spermatophyta</taxon>
        <taxon>Magnoliopsida</taxon>
        <taxon>Liliopsida</taxon>
        <taxon>Zingiberales</taxon>
        <taxon>Musaceae</taxon>
        <taxon>Ensete</taxon>
    </lineage>
</organism>
<sequence length="134" mass="14592">MESHESTLVPGSSDPAIVGRTWSASIDLSTRGAFPLLSAAWSKESDAAGRPSVDWSTKLAFEWLTIRPSSSSLPSREPIAGPIKRTHPGNRLGEDEDEVEVIPVHVIIACTYEQIDADHDLQEIESAEMKKPKA</sequence>
<reference evidence="2 3" key="1">
    <citation type="journal article" date="2014" name="Agronomy (Basel)">
        <title>A Draft Genome Sequence for Ensete ventricosum, the Drought-Tolerant Tree Against Hunger.</title>
        <authorList>
            <person name="Harrison J."/>
            <person name="Moore K.A."/>
            <person name="Paszkiewicz K."/>
            <person name="Jones T."/>
            <person name="Grant M."/>
            <person name="Ambacheew D."/>
            <person name="Muzemil S."/>
            <person name="Studholme D.J."/>
        </authorList>
    </citation>
    <scope>NUCLEOTIDE SEQUENCE [LARGE SCALE GENOMIC DNA]</scope>
</reference>
<protein>
    <submittedName>
        <fullName evidence="2">Uncharacterized protein</fullName>
    </submittedName>
</protein>
<name>A0A426Y4G6_ENSVE</name>
<accession>A0A426Y4G6</accession>
<dbReference type="AlphaFoldDB" id="A0A426Y4G6"/>
<evidence type="ECO:0000313" key="2">
    <source>
        <dbReference type="EMBL" id="RRT46669.1"/>
    </source>
</evidence>
<evidence type="ECO:0000256" key="1">
    <source>
        <dbReference type="SAM" id="MobiDB-lite"/>
    </source>
</evidence>
<gene>
    <name evidence="2" type="ORF">B296_00014910</name>
</gene>
<proteinExistence type="predicted"/>
<dbReference type="Proteomes" id="UP000287651">
    <property type="component" value="Unassembled WGS sequence"/>
</dbReference>